<comment type="caution">
    <text evidence="4">The sequence shown here is derived from an EMBL/GenBank/DDBJ whole genome shotgun (WGS) entry which is preliminary data.</text>
</comment>
<evidence type="ECO:0000313" key="5">
    <source>
        <dbReference type="Proteomes" id="UP001589836"/>
    </source>
</evidence>
<dbReference type="RefSeq" id="WP_377351323.1">
    <property type="nucleotide sequence ID" value="NZ_JBHLTP010000021.1"/>
</dbReference>
<dbReference type="EC" id="2.1.1.172" evidence="4"/>
<dbReference type="InterPro" id="IPR029063">
    <property type="entry name" value="SAM-dependent_MTases_sf"/>
</dbReference>
<accession>A0ABV6LTY3</accession>
<dbReference type="Pfam" id="PF05175">
    <property type="entry name" value="MTS"/>
    <property type="match status" value="1"/>
</dbReference>
<evidence type="ECO:0000313" key="4">
    <source>
        <dbReference type="EMBL" id="MFC0525703.1"/>
    </source>
</evidence>
<organism evidence="4 5">
    <name type="scientific">Pontibacillus salicampi</name>
    <dbReference type="NCBI Taxonomy" id="1449801"/>
    <lineage>
        <taxon>Bacteria</taxon>
        <taxon>Bacillati</taxon>
        <taxon>Bacillota</taxon>
        <taxon>Bacilli</taxon>
        <taxon>Bacillales</taxon>
        <taxon>Bacillaceae</taxon>
        <taxon>Pontibacillus</taxon>
    </lineage>
</organism>
<dbReference type="Proteomes" id="UP001589836">
    <property type="component" value="Unassembled WGS sequence"/>
</dbReference>
<gene>
    <name evidence="4" type="ORF">ACFFGV_19175</name>
</gene>
<dbReference type="SUPFAM" id="SSF53335">
    <property type="entry name" value="S-adenosyl-L-methionine-dependent methyltransferases"/>
    <property type="match status" value="1"/>
</dbReference>
<evidence type="ECO:0000256" key="2">
    <source>
        <dbReference type="ARBA" id="ARBA00022679"/>
    </source>
</evidence>
<dbReference type="InterPro" id="IPR046977">
    <property type="entry name" value="RsmC/RlmG"/>
</dbReference>
<dbReference type="GO" id="GO:0052916">
    <property type="term" value="F:23S rRNA (guanine(1835)-N(2))-methyltransferase activity"/>
    <property type="evidence" value="ECO:0007669"/>
    <property type="project" value="UniProtKB-EC"/>
</dbReference>
<dbReference type="InterPro" id="IPR007848">
    <property type="entry name" value="Small_mtfrase_dom"/>
</dbReference>
<evidence type="ECO:0000256" key="1">
    <source>
        <dbReference type="ARBA" id="ARBA00022603"/>
    </source>
</evidence>
<dbReference type="EMBL" id="JBHLTP010000021">
    <property type="protein sequence ID" value="MFC0525703.1"/>
    <property type="molecule type" value="Genomic_DNA"/>
</dbReference>
<keyword evidence="1 4" id="KW-0489">Methyltransferase</keyword>
<evidence type="ECO:0000259" key="3">
    <source>
        <dbReference type="Pfam" id="PF05175"/>
    </source>
</evidence>
<sequence>MSEHYYSKNPESKSAEKHWNFTLRGRKISFTTDYGVFSKEEVDYGSRVLIEAFQSPDIDGDILDMGCGYGPIGIALALHFPDRNIVMVDVNERAIDLAKRNAVSNQADNTVITASDQYENIKDRQFAAILTNPPIRAGKQVVHSILRQSYEQLLPDGELWVVIQKKQGAPSARALMEEMFDTVEVAERDKGYYVYKAKKFDLDN</sequence>
<feature type="domain" description="Methyltransferase small" evidence="3">
    <location>
        <begin position="28"/>
        <end position="196"/>
    </location>
</feature>
<keyword evidence="5" id="KW-1185">Reference proteome</keyword>
<dbReference type="CDD" id="cd02440">
    <property type="entry name" value="AdoMet_MTases"/>
    <property type="match status" value="1"/>
</dbReference>
<dbReference type="PANTHER" id="PTHR47816">
    <property type="entry name" value="RIBOSOMAL RNA SMALL SUBUNIT METHYLTRANSFERASE C"/>
    <property type="match status" value="1"/>
</dbReference>
<dbReference type="GO" id="GO:0052914">
    <property type="term" value="F:16S rRNA (guanine(1207)-N(2))-methyltransferase activity"/>
    <property type="evidence" value="ECO:0007669"/>
    <property type="project" value="UniProtKB-EC"/>
</dbReference>
<name>A0ABV6LTY3_9BACI</name>
<dbReference type="Gene3D" id="3.40.50.150">
    <property type="entry name" value="Vaccinia Virus protein VP39"/>
    <property type="match status" value="1"/>
</dbReference>
<reference evidence="4 5" key="1">
    <citation type="submission" date="2024-09" db="EMBL/GenBank/DDBJ databases">
        <authorList>
            <person name="Sun Q."/>
            <person name="Mori K."/>
        </authorList>
    </citation>
    <scope>NUCLEOTIDE SEQUENCE [LARGE SCALE GENOMIC DNA]</scope>
    <source>
        <strain evidence="4 5">NCAIM B.02529</strain>
    </source>
</reference>
<protein>
    <submittedName>
        <fullName evidence="4">Class I SAM-dependent methyltransferase</fullName>
        <ecNumber evidence="4">2.1.1.172</ecNumber>
        <ecNumber evidence="4">2.1.1.174</ecNumber>
    </submittedName>
</protein>
<dbReference type="EC" id="2.1.1.174" evidence="4"/>
<proteinExistence type="predicted"/>
<dbReference type="PANTHER" id="PTHR47816:SF4">
    <property type="entry name" value="RIBOSOMAL RNA SMALL SUBUNIT METHYLTRANSFERASE C"/>
    <property type="match status" value="1"/>
</dbReference>
<keyword evidence="2 4" id="KW-0808">Transferase</keyword>